<proteinExistence type="predicted"/>
<dbReference type="EMBL" id="BFAA01020784">
    <property type="protein sequence ID" value="GCB82428.1"/>
    <property type="molecule type" value="Genomic_DNA"/>
</dbReference>
<evidence type="ECO:0000313" key="3">
    <source>
        <dbReference type="Proteomes" id="UP000288216"/>
    </source>
</evidence>
<feature type="non-terminal residue" evidence="2">
    <location>
        <position position="73"/>
    </location>
</feature>
<feature type="non-terminal residue" evidence="2">
    <location>
        <position position="1"/>
    </location>
</feature>
<feature type="compositionally biased region" description="Polar residues" evidence="1">
    <location>
        <begin position="29"/>
        <end position="42"/>
    </location>
</feature>
<keyword evidence="3" id="KW-1185">Reference proteome</keyword>
<name>A0A401QAK7_SCYTO</name>
<accession>A0A401QAK7</accession>
<sequence length="73" mass="8591">QAQNWERMEVKELRKAKELDPDSEEKTPAPQNSKAAEQGLSLNTRFQKPKYVRLKNWLSGDLLYDTLHQQAHR</sequence>
<gene>
    <name evidence="2" type="ORF">scyTo_0021998</name>
</gene>
<comment type="caution">
    <text evidence="2">The sequence shown here is derived from an EMBL/GenBank/DDBJ whole genome shotgun (WGS) entry which is preliminary data.</text>
</comment>
<evidence type="ECO:0000256" key="1">
    <source>
        <dbReference type="SAM" id="MobiDB-lite"/>
    </source>
</evidence>
<organism evidence="2 3">
    <name type="scientific">Scyliorhinus torazame</name>
    <name type="common">Cloudy catshark</name>
    <name type="synonym">Catulus torazame</name>
    <dbReference type="NCBI Taxonomy" id="75743"/>
    <lineage>
        <taxon>Eukaryota</taxon>
        <taxon>Metazoa</taxon>
        <taxon>Chordata</taxon>
        <taxon>Craniata</taxon>
        <taxon>Vertebrata</taxon>
        <taxon>Chondrichthyes</taxon>
        <taxon>Elasmobranchii</taxon>
        <taxon>Galeomorphii</taxon>
        <taxon>Galeoidea</taxon>
        <taxon>Carcharhiniformes</taxon>
        <taxon>Scyliorhinidae</taxon>
        <taxon>Scyliorhinus</taxon>
    </lineage>
</organism>
<dbReference type="Proteomes" id="UP000288216">
    <property type="component" value="Unassembled WGS sequence"/>
</dbReference>
<protein>
    <submittedName>
        <fullName evidence="2">Uncharacterized protein</fullName>
    </submittedName>
</protein>
<evidence type="ECO:0000313" key="2">
    <source>
        <dbReference type="EMBL" id="GCB82428.1"/>
    </source>
</evidence>
<dbReference type="AlphaFoldDB" id="A0A401QAK7"/>
<feature type="region of interest" description="Disordered" evidence="1">
    <location>
        <begin position="1"/>
        <end position="42"/>
    </location>
</feature>
<reference evidence="2 3" key="1">
    <citation type="journal article" date="2018" name="Nat. Ecol. Evol.">
        <title>Shark genomes provide insights into elasmobranch evolution and the origin of vertebrates.</title>
        <authorList>
            <person name="Hara Y"/>
            <person name="Yamaguchi K"/>
            <person name="Onimaru K"/>
            <person name="Kadota M"/>
            <person name="Koyanagi M"/>
            <person name="Keeley SD"/>
            <person name="Tatsumi K"/>
            <person name="Tanaka K"/>
            <person name="Motone F"/>
            <person name="Kageyama Y"/>
            <person name="Nozu R"/>
            <person name="Adachi N"/>
            <person name="Nishimura O"/>
            <person name="Nakagawa R"/>
            <person name="Tanegashima C"/>
            <person name="Kiyatake I"/>
            <person name="Matsumoto R"/>
            <person name="Murakumo K"/>
            <person name="Nishida K"/>
            <person name="Terakita A"/>
            <person name="Kuratani S"/>
            <person name="Sato K"/>
            <person name="Hyodo S Kuraku.S."/>
        </authorList>
    </citation>
    <scope>NUCLEOTIDE SEQUENCE [LARGE SCALE GENOMIC DNA]</scope>
</reference>
<feature type="compositionally biased region" description="Basic and acidic residues" evidence="1">
    <location>
        <begin position="1"/>
        <end position="27"/>
    </location>
</feature>